<proteinExistence type="predicted"/>
<gene>
    <name evidence="1" type="ORF">SPELUC_LOCUS58</name>
</gene>
<organism evidence="1 2">
    <name type="scientific">Cetraspora pellucida</name>
    <dbReference type="NCBI Taxonomy" id="1433469"/>
    <lineage>
        <taxon>Eukaryota</taxon>
        <taxon>Fungi</taxon>
        <taxon>Fungi incertae sedis</taxon>
        <taxon>Mucoromycota</taxon>
        <taxon>Glomeromycotina</taxon>
        <taxon>Glomeromycetes</taxon>
        <taxon>Diversisporales</taxon>
        <taxon>Gigasporaceae</taxon>
        <taxon>Cetraspora</taxon>
    </lineage>
</organism>
<sequence length="344" mass="41023">MPIIRAVINLTFASYLTDIIYIYLASYSFIKFMIYRRKIHKKTFFFVILLSIVQCFFEYDLYCTPRSFDTFFFFIITTVLTRSIASFFSNDHDLRAKDISKHGKEKLDKHDINIRKLVFLRLHDKKKVSDFLGHERLYLKVDMNDEKASEYVENLQKFFKNDYNQIINFYNQLNEMPNNNAENTTSNDIVEKINTEYNAIVKKILTQKFKQPFTKELIKEKLKKFERKKKESKIPGTKIIAKELIKHARIYANILEMGLFQYFTYSHRVKDTGESNDEEYTKEYTIGSNNEEINENNNEKIEILINRAEVKWIVIPRVINDDEDDKNGLEHKHCKKIQDALNTE</sequence>
<name>A0ACA9JW81_9GLOM</name>
<comment type="caution">
    <text evidence="1">The sequence shown here is derived from an EMBL/GenBank/DDBJ whole genome shotgun (WGS) entry which is preliminary data.</text>
</comment>
<keyword evidence="2" id="KW-1185">Reference proteome</keyword>
<evidence type="ECO:0000313" key="1">
    <source>
        <dbReference type="EMBL" id="CAG8439461.1"/>
    </source>
</evidence>
<protein>
    <submittedName>
        <fullName evidence="1">10321_t:CDS:1</fullName>
    </submittedName>
</protein>
<reference evidence="1" key="1">
    <citation type="submission" date="2021-06" db="EMBL/GenBank/DDBJ databases">
        <authorList>
            <person name="Kallberg Y."/>
            <person name="Tangrot J."/>
            <person name="Rosling A."/>
        </authorList>
    </citation>
    <scope>NUCLEOTIDE SEQUENCE</scope>
    <source>
        <strain evidence="1">28 12/20/2015</strain>
    </source>
</reference>
<accession>A0ACA9JW81</accession>
<dbReference type="EMBL" id="CAJVPW010000017">
    <property type="protein sequence ID" value="CAG8439461.1"/>
    <property type="molecule type" value="Genomic_DNA"/>
</dbReference>
<dbReference type="Proteomes" id="UP000789366">
    <property type="component" value="Unassembled WGS sequence"/>
</dbReference>
<evidence type="ECO:0000313" key="2">
    <source>
        <dbReference type="Proteomes" id="UP000789366"/>
    </source>
</evidence>